<evidence type="ECO:0000313" key="26">
    <source>
        <dbReference type="Proteomes" id="UP000077037"/>
    </source>
</evidence>
<keyword evidence="6 18" id="KW-0679">Respiratory chain</keyword>
<reference evidence="25 26" key="1">
    <citation type="submission" date="2016-03" db="EMBL/GenBank/DDBJ databases">
        <authorList>
            <consortium name="Pathogen Informatics"/>
        </authorList>
    </citation>
    <scope>NUCLEOTIDE SEQUENCE [LARGE SCALE GENOMIC DNA]</scope>
    <source>
        <strain evidence="25 26">NCTC13364</strain>
    </source>
</reference>
<dbReference type="InterPro" id="IPR001505">
    <property type="entry name" value="Copper_CuA"/>
</dbReference>
<feature type="domain" description="Cytochrome oxidase subunit II transmembrane region profile" evidence="23">
    <location>
        <begin position="30"/>
        <end position="125"/>
    </location>
</feature>
<accession>A0A157NC07</accession>
<dbReference type="CDD" id="cd13912">
    <property type="entry name" value="CcO_II_C"/>
    <property type="match status" value="1"/>
</dbReference>
<evidence type="ECO:0000256" key="15">
    <source>
        <dbReference type="ARBA" id="ARBA00024688"/>
    </source>
</evidence>
<evidence type="ECO:0000256" key="11">
    <source>
        <dbReference type="ARBA" id="ARBA00022989"/>
    </source>
</evidence>
<keyword evidence="9" id="KW-1278">Translocase</keyword>
<evidence type="ECO:0000256" key="8">
    <source>
        <dbReference type="ARBA" id="ARBA00022723"/>
    </source>
</evidence>
<keyword evidence="11 20" id="KW-1133">Transmembrane helix</keyword>
<evidence type="ECO:0000256" key="18">
    <source>
        <dbReference type="RuleBase" id="RU000456"/>
    </source>
</evidence>
<dbReference type="InterPro" id="IPR011759">
    <property type="entry name" value="Cyt_c_oxidase_su2_TM_dom"/>
</dbReference>
<evidence type="ECO:0000259" key="24">
    <source>
        <dbReference type="PROSITE" id="PS51007"/>
    </source>
</evidence>
<evidence type="ECO:0000256" key="2">
    <source>
        <dbReference type="ARBA" id="ARBA00004418"/>
    </source>
</evidence>
<keyword evidence="4 18" id="KW-0813">Transport</keyword>
<dbReference type="GO" id="GO:0004129">
    <property type="term" value="F:cytochrome-c oxidase activity"/>
    <property type="evidence" value="ECO:0007669"/>
    <property type="project" value="UniProtKB-EC"/>
</dbReference>
<evidence type="ECO:0000259" key="22">
    <source>
        <dbReference type="PROSITE" id="PS50857"/>
    </source>
</evidence>
<dbReference type="SUPFAM" id="SSF46626">
    <property type="entry name" value="Cytochrome c"/>
    <property type="match status" value="1"/>
</dbReference>
<proteinExistence type="inferred from homology"/>
<gene>
    <name evidence="25" type="primary">coxB</name>
    <name evidence="25" type="ORF">SAMEA1982600_01549</name>
</gene>
<dbReference type="PANTHER" id="PTHR22888:SF9">
    <property type="entry name" value="CYTOCHROME C OXIDASE SUBUNIT 2"/>
    <property type="match status" value="1"/>
</dbReference>
<evidence type="ECO:0000256" key="16">
    <source>
        <dbReference type="ARBA" id="ARBA00047816"/>
    </source>
</evidence>
<dbReference type="Pfam" id="PF00116">
    <property type="entry name" value="COX2"/>
    <property type="match status" value="1"/>
</dbReference>
<comment type="subcellular location">
    <subcellularLocation>
        <location evidence="18">Cell membrane</location>
        <topology evidence="18">Multi-pass membrane protein</topology>
    </subcellularLocation>
    <subcellularLocation>
        <location evidence="1">Membrane</location>
        <topology evidence="1">Multi-pass membrane protein</topology>
    </subcellularLocation>
    <subcellularLocation>
        <location evidence="2">Periplasm</location>
    </subcellularLocation>
</comment>
<dbReference type="GO" id="GO:0042597">
    <property type="term" value="C:periplasmic space"/>
    <property type="evidence" value="ECO:0007669"/>
    <property type="project" value="UniProtKB-SubCell"/>
</dbReference>
<evidence type="ECO:0000256" key="9">
    <source>
        <dbReference type="ARBA" id="ARBA00022967"/>
    </source>
</evidence>
<evidence type="ECO:0000256" key="3">
    <source>
        <dbReference type="ARBA" id="ARBA00007866"/>
    </source>
</evidence>
<dbReference type="InterPro" id="IPR014222">
    <property type="entry name" value="Cyt_c_oxidase_su2"/>
</dbReference>
<keyword evidence="5 17" id="KW-0349">Heme</keyword>
<dbReference type="InterPro" id="IPR036257">
    <property type="entry name" value="Cyt_c_oxidase_su2_TM_sf"/>
</dbReference>
<dbReference type="OrthoDB" id="9781261at2"/>
<evidence type="ECO:0000259" key="23">
    <source>
        <dbReference type="PROSITE" id="PS50999"/>
    </source>
</evidence>
<feature type="signal peptide" evidence="21">
    <location>
        <begin position="1"/>
        <end position="22"/>
    </location>
</feature>
<dbReference type="GO" id="GO:0005507">
    <property type="term" value="F:copper ion binding"/>
    <property type="evidence" value="ECO:0007669"/>
    <property type="project" value="InterPro"/>
</dbReference>
<comment type="catalytic activity">
    <reaction evidence="16 19">
        <text>4 Fe(II)-[cytochrome c] + O2 + 8 H(+)(in) = 4 Fe(III)-[cytochrome c] + 2 H2O + 4 H(+)(out)</text>
        <dbReference type="Rhea" id="RHEA:11436"/>
        <dbReference type="Rhea" id="RHEA-COMP:10350"/>
        <dbReference type="Rhea" id="RHEA-COMP:14399"/>
        <dbReference type="ChEBI" id="CHEBI:15377"/>
        <dbReference type="ChEBI" id="CHEBI:15378"/>
        <dbReference type="ChEBI" id="CHEBI:15379"/>
        <dbReference type="ChEBI" id="CHEBI:29033"/>
        <dbReference type="ChEBI" id="CHEBI:29034"/>
        <dbReference type="EC" id="7.1.1.9"/>
    </reaction>
</comment>
<dbReference type="NCBIfam" id="TIGR02866">
    <property type="entry name" value="CoxB"/>
    <property type="match status" value="1"/>
</dbReference>
<keyword evidence="7 18" id="KW-0812">Transmembrane</keyword>
<protein>
    <recommendedName>
        <fullName evidence="19">Cytochrome c oxidase subunit 2</fullName>
        <ecNumber evidence="19">7.1.1.9</ecNumber>
    </recommendedName>
</protein>
<keyword evidence="21" id="KW-0732">Signal</keyword>
<evidence type="ECO:0000313" key="25">
    <source>
        <dbReference type="EMBL" id="SAI18885.1"/>
    </source>
</evidence>
<evidence type="ECO:0000256" key="4">
    <source>
        <dbReference type="ARBA" id="ARBA00022448"/>
    </source>
</evidence>
<evidence type="ECO:0000256" key="12">
    <source>
        <dbReference type="ARBA" id="ARBA00023004"/>
    </source>
</evidence>
<name>A0A157NC07_9BORD</name>
<dbReference type="PROSITE" id="PS50999">
    <property type="entry name" value="COX2_TM"/>
    <property type="match status" value="1"/>
</dbReference>
<comment type="similarity">
    <text evidence="3 18">Belongs to the cytochrome c oxidase subunit 2 family.</text>
</comment>
<dbReference type="PANTHER" id="PTHR22888">
    <property type="entry name" value="CYTOCHROME C OXIDASE, SUBUNIT II"/>
    <property type="match status" value="1"/>
</dbReference>
<organism evidence="25 26">
    <name type="scientific">Bordetella ansorpii</name>
    <dbReference type="NCBI Taxonomy" id="288768"/>
    <lineage>
        <taxon>Bacteria</taxon>
        <taxon>Pseudomonadati</taxon>
        <taxon>Pseudomonadota</taxon>
        <taxon>Betaproteobacteria</taxon>
        <taxon>Burkholderiales</taxon>
        <taxon>Alcaligenaceae</taxon>
        <taxon>Bordetella</taxon>
    </lineage>
</organism>
<dbReference type="AlphaFoldDB" id="A0A157NC07"/>
<dbReference type="InterPro" id="IPR045187">
    <property type="entry name" value="CcO_II"/>
</dbReference>
<dbReference type="Pfam" id="PF13442">
    <property type="entry name" value="Cytochrome_CBB3"/>
    <property type="match status" value="1"/>
</dbReference>
<comment type="function">
    <text evidence="15 19">Subunits I and II form the functional core of the enzyme complex. Electrons originating in cytochrome c are transferred via heme a and Cu(A) to the binuclear center formed by heme a3 and Cu(B).</text>
</comment>
<sequence length="386" mass="42514">MKKWRGRFLGACAMLLCTAASAQVQDMPGGPKVNQLNLHEGVTQMTRDVMWLHWMMLTICIVIFVGVFGVMFYSIWAHRKSRGHQPATFHEHLGVEVAWTVIPFIIVIAMALPATRAVVAMKDTSSADLTVKVTGYQWKWGYEYLDGDAAGVKFLSNLSTPRAQIEGREPKGQFYLMEVDNHLVVPVDKKVRIVLTAADVIHSWMVPDFGVKQDAIPGFLRDTWFRAEKTGVYRGQCAELCGKDHAFMPIVVEVKSQADYDAWAAEQKKKLAANADDPTKEWTEAELMARGEKVYTANCVACHQATGKGVPGSFPALDGDPTVLGPKAKQIETVLKGRPGTAMPAFGPQLNDVEIASVITYTRHAWSNAGKGQDPVVQPKDVTAGR</sequence>
<evidence type="ECO:0000256" key="10">
    <source>
        <dbReference type="ARBA" id="ARBA00022982"/>
    </source>
</evidence>
<comment type="cofactor">
    <cofactor evidence="19">
        <name>Cu cation</name>
        <dbReference type="ChEBI" id="CHEBI:23378"/>
    </cofactor>
    <text evidence="19">Binds a copper A center.</text>
</comment>
<dbReference type="PROSITE" id="PS50857">
    <property type="entry name" value="COX2_CUA"/>
    <property type="match status" value="1"/>
</dbReference>
<feature type="chain" id="PRO_5007614525" description="Cytochrome c oxidase subunit 2" evidence="21">
    <location>
        <begin position="23"/>
        <end position="386"/>
    </location>
</feature>
<dbReference type="Proteomes" id="UP000077037">
    <property type="component" value="Unassembled WGS sequence"/>
</dbReference>
<evidence type="ECO:0000256" key="21">
    <source>
        <dbReference type="SAM" id="SignalP"/>
    </source>
</evidence>
<dbReference type="InterPro" id="IPR008972">
    <property type="entry name" value="Cupredoxin"/>
</dbReference>
<dbReference type="InterPro" id="IPR034210">
    <property type="entry name" value="CcO_II_C"/>
</dbReference>
<dbReference type="EMBL" id="FKBS01000014">
    <property type="protein sequence ID" value="SAI18885.1"/>
    <property type="molecule type" value="Genomic_DNA"/>
</dbReference>
<dbReference type="Gene3D" id="1.10.287.90">
    <property type="match status" value="1"/>
</dbReference>
<evidence type="ECO:0000256" key="17">
    <source>
        <dbReference type="PROSITE-ProRule" id="PRU00433"/>
    </source>
</evidence>
<dbReference type="PRINTS" id="PR01166">
    <property type="entry name" value="CYCOXIDASEII"/>
</dbReference>
<evidence type="ECO:0000256" key="1">
    <source>
        <dbReference type="ARBA" id="ARBA00004141"/>
    </source>
</evidence>
<dbReference type="InterPro" id="IPR009056">
    <property type="entry name" value="Cyt_c-like_dom"/>
</dbReference>
<dbReference type="InterPro" id="IPR036909">
    <property type="entry name" value="Cyt_c-like_dom_sf"/>
</dbReference>
<dbReference type="GO" id="GO:0016491">
    <property type="term" value="F:oxidoreductase activity"/>
    <property type="evidence" value="ECO:0007669"/>
    <property type="project" value="UniProtKB-KW"/>
</dbReference>
<dbReference type="InterPro" id="IPR002429">
    <property type="entry name" value="CcO_II-like_C"/>
</dbReference>
<evidence type="ECO:0000256" key="20">
    <source>
        <dbReference type="SAM" id="Phobius"/>
    </source>
</evidence>
<evidence type="ECO:0000256" key="14">
    <source>
        <dbReference type="ARBA" id="ARBA00023136"/>
    </source>
</evidence>
<evidence type="ECO:0000256" key="13">
    <source>
        <dbReference type="ARBA" id="ARBA00023008"/>
    </source>
</evidence>
<dbReference type="Gene3D" id="2.60.40.420">
    <property type="entry name" value="Cupredoxins - blue copper proteins"/>
    <property type="match status" value="1"/>
</dbReference>
<evidence type="ECO:0000256" key="19">
    <source>
        <dbReference type="RuleBase" id="RU004024"/>
    </source>
</evidence>
<dbReference type="PROSITE" id="PS51007">
    <property type="entry name" value="CYTC"/>
    <property type="match status" value="1"/>
</dbReference>
<dbReference type="GO" id="GO:0042773">
    <property type="term" value="P:ATP synthesis coupled electron transport"/>
    <property type="evidence" value="ECO:0007669"/>
    <property type="project" value="TreeGrafter"/>
</dbReference>
<dbReference type="GO" id="GO:0005886">
    <property type="term" value="C:plasma membrane"/>
    <property type="evidence" value="ECO:0007669"/>
    <property type="project" value="UniProtKB-SubCell"/>
</dbReference>
<dbReference type="EC" id="7.1.1.9" evidence="19"/>
<feature type="transmembrane region" description="Helical" evidence="20">
    <location>
        <begin position="51"/>
        <end position="76"/>
    </location>
</feature>
<feature type="domain" description="Cytochrome c" evidence="24">
    <location>
        <begin position="286"/>
        <end position="366"/>
    </location>
</feature>
<keyword evidence="12 17" id="KW-0408">Iron</keyword>
<evidence type="ECO:0000256" key="5">
    <source>
        <dbReference type="ARBA" id="ARBA00022617"/>
    </source>
</evidence>
<feature type="transmembrane region" description="Helical" evidence="20">
    <location>
        <begin position="97"/>
        <end position="119"/>
    </location>
</feature>
<keyword evidence="8 17" id="KW-0479">Metal-binding</keyword>
<evidence type="ECO:0000256" key="6">
    <source>
        <dbReference type="ARBA" id="ARBA00022660"/>
    </source>
</evidence>
<keyword evidence="10 18" id="KW-0249">Electron transport</keyword>
<dbReference type="RefSeq" id="WP_066410445.1">
    <property type="nucleotide sequence ID" value="NZ_FKBS01000014.1"/>
</dbReference>
<dbReference type="SUPFAM" id="SSF81464">
    <property type="entry name" value="Cytochrome c oxidase subunit II-like, transmembrane region"/>
    <property type="match status" value="1"/>
</dbReference>
<keyword evidence="25" id="KW-0560">Oxidoreductase</keyword>
<feature type="domain" description="Cytochrome oxidase subunit II copper A binding" evidence="22">
    <location>
        <begin position="126"/>
        <end position="266"/>
    </location>
</feature>
<dbReference type="Gene3D" id="1.10.760.10">
    <property type="entry name" value="Cytochrome c-like domain"/>
    <property type="match status" value="1"/>
</dbReference>
<keyword evidence="14 20" id="KW-0472">Membrane</keyword>
<evidence type="ECO:0000256" key="7">
    <source>
        <dbReference type="ARBA" id="ARBA00022692"/>
    </source>
</evidence>
<dbReference type="GO" id="GO:0020037">
    <property type="term" value="F:heme binding"/>
    <property type="evidence" value="ECO:0007669"/>
    <property type="project" value="InterPro"/>
</dbReference>
<dbReference type="PROSITE" id="PS00078">
    <property type="entry name" value="COX2"/>
    <property type="match status" value="1"/>
</dbReference>
<dbReference type="SUPFAM" id="SSF49503">
    <property type="entry name" value="Cupredoxins"/>
    <property type="match status" value="1"/>
</dbReference>
<keyword evidence="13 19" id="KW-0186">Copper</keyword>
<dbReference type="Pfam" id="PF02790">
    <property type="entry name" value="COX2_TM"/>
    <property type="match status" value="1"/>
</dbReference>